<evidence type="ECO:0000256" key="2">
    <source>
        <dbReference type="ARBA" id="ARBA00008066"/>
    </source>
</evidence>
<evidence type="ECO:0000256" key="21">
    <source>
        <dbReference type="ARBA" id="ARBA00036194"/>
    </source>
</evidence>
<comment type="catalytic activity">
    <reaction evidence="15">
        <text>L-threonine(in) + Na(+)(in) = L-threonine(out) + Na(+)(out)</text>
        <dbReference type="Rhea" id="RHEA:69999"/>
        <dbReference type="ChEBI" id="CHEBI:29101"/>
        <dbReference type="ChEBI" id="CHEBI:57926"/>
    </reaction>
    <physiologicalReaction direction="right-to-left" evidence="15">
        <dbReference type="Rhea" id="RHEA:70001"/>
    </physiologicalReaction>
</comment>
<evidence type="ECO:0000256" key="6">
    <source>
        <dbReference type="ARBA" id="ARBA00022847"/>
    </source>
</evidence>
<protein>
    <recommendedName>
        <fullName evidence="26">Sodium-coupled neutral amino acid symporter 2</fullName>
    </recommendedName>
    <alternativeName>
        <fullName evidence="30">Amino acid transporter A2</fullName>
    </alternativeName>
    <alternativeName>
        <fullName evidence="31">Solute carrier family 38 member 2</fullName>
    </alternativeName>
    <alternativeName>
        <fullName evidence="28">System A amino acid transporter 2</fullName>
    </alternativeName>
    <alternativeName>
        <fullName evidence="29">System A transporter 1</fullName>
    </alternativeName>
    <alternativeName>
        <fullName evidence="27">System N amino acid transporter 2</fullName>
    </alternativeName>
</protein>
<evidence type="ECO:0000256" key="16">
    <source>
        <dbReference type="ARBA" id="ARBA00035911"/>
    </source>
</evidence>
<feature type="domain" description="Amino acid transporter transmembrane" evidence="34">
    <location>
        <begin position="631"/>
        <end position="1047"/>
    </location>
</feature>
<evidence type="ECO:0000256" key="7">
    <source>
        <dbReference type="ARBA" id="ARBA00022970"/>
    </source>
</evidence>
<evidence type="ECO:0000256" key="9">
    <source>
        <dbReference type="ARBA" id="ARBA00023053"/>
    </source>
</evidence>
<evidence type="ECO:0000256" key="10">
    <source>
        <dbReference type="ARBA" id="ARBA00023065"/>
    </source>
</evidence>
<evidence type="ECO:0000256" key="13">
    <source>
        <dbReference type="ARBA" id="ARBA00023180"/>
    </source>
</evidence>
<keyword evidence="36" id="KW-1185">Reference proteome</keyword>
<dbReference type="OrthoDB" id="655540at2759"/>
<feature type="transmembrane region" description="Helical" evidence="33">
    <location>
        <begin position="406"/>
        <end position="428"/>
    </location>
</feature>
<evidence type="ECO:0000256" key="31">
    <source>
        <dbReference type="ARBA" id="ARBA00042868"/>
    </source>
</evidence>
<evidence type="ECO:0000256" key="18">
    <source>
        <dbReference type="ARBA" id="ARBA00036092"/>
    </source>
</evidence>
<feature type="transmembrane region" description="Helical" evidence="33">
    <location>
        <begin position="754"/>
        <end position="770"/>
    </location>
</feature>
<feature type="transmembrane region" description="Helical" evidence="33">
    <location>
        <begin position="775"/>
        <end position="796"/>
    </location>
</feature>
<evidence type="ECO:0000256" key="11">
    <source>
        <dbReference type="ARBA" id="ARBA00023136"/>
    </source>
</evidence>
<feature type="transmembrane region" description="Helical" evidence="33">
    <location>
        <begin position="76"/>
        <end position="97"/>
    </location>
</feature>
<evidence type="ECO:0000256" key="20">
    <source>
        <dbReference type="ARBA" id="ARBA00036115"/>
    </source>
</evidence>
<comment type="catalytic activity">
    <reaction evidence="16">
        <text>L-alanine(in) + Na(+)(in) = L-alanine(out) + Na(+)(out)</text>
        <dbReference type="Rhea" id="RHEA:29283"/>
        <dbReference type="ChEBI" id="CHEBI:29101"/>
        <dbReference type="ChEBI" id="CHEBI:57972"/>
    </reaction>
    <physiologicalReaction direction="right-to-left" evidence="16">
        <dbReference type="Rhea" id="RHEA:29285"/>
    </physiologicalReaction>
</comment>
<evidence type="ECO:0000256" key="25">
    <source>
        <dbReference type="ARBA" id="ARBA00036787"/>
    </source>
</evidence>
<dbReference type="PANTHER" id="PTHR22950">
    <property type="entry name" value="AMINO ACID TRANSPORTER"/>
    <property type="match status" value="1"/>
</dbReference>
<proteinExistence type="inferred from homology"/>
<evidence type="ECO:0000256" key="8">
    <source>
        <dbReference type="ARBA" id="ARBA00022989"/>
    </source>
</evidence>
<feature type="transmembrane region" description="Helical" evidence="33">
    <location>
        <begin position="473"/>
        <end position="497"/>
    </location>
</feature>
<keyword evidence="11 33" id="KW-0472">Membrane</keyword>
<keyword evidence="5 33" id="KW-0812">Transmembrane</keyword>
<evidence type="ECO:0000256" key="14">
    <source>
        <dbReference type="ARBA" id="ARBA00023201"/>
    </source>
</evidence>
<feature type="transmembrane region" description="Helical" evidence="33">
    <location>
        <begin position="845"/>
        <end position="863"/>
    </location>
</feature>
<comment type="catalytic activity">
    <reaction evidence="21">
        <text>L-phenylalanine(in) + Na(+)(in) = L-phenylalanine(out) + Na(+)(out)</text>
        <dbReference type="Rhea" id="RHEA:68244"/>
        <dbReference type="ChEBI" id="CHEBI:29101"/>
        <dbReference type="ChEBI" id="CHEBI:58095"/>
    </reaction>
    <physiologicalReaction direction="right-to-left" evidence="21">
        <dbReference type="Rhea" id="RHEA:68246"/>
    </physiologicalReaction>
</comment>
<evidence type="ECO:0000313" key="36">
    <source>
        <dbReference type="Proteomes" id="UP000824219"/>
    </source>
</evidence>
<comment type="catalytic activity">
    <reaction evidence="19">
        <text>L-methionine(in) + Na(+)(in) = L-methionine(out) + Na(+)(out)</text>
        <dbReference type="Rhea" id="RHEA:68240"/>
        <dbReference type="ChEBI" id="CHEBI:29101"/>
        <dbReference type="ChEBI" id="CHEBI:57844"/>
    </reaction>
    <physiologicalReaction direction="right-to-left" evidence="19">
        <dbReference type="Rhea" id="RHEA:68242"/>
    </physiologicalReaction>
</comment>
<evidence type="ECO:0000256" key="32">
    <source>
        <dbReference type="SAM" id="MobiDB-lite"/>
    </source>
</evidence>
<evidence type="ECO:0000256" key="17">
    <source>
        <dbReference type="ARBA" id="ARBA00035969"/>
    </source>
</evidence>
<keyword evidence="6" id="KW-0769">Symport</keyword>
<dbReference type="PANTHER" id="PTHR22950:SF207">
    <property type="entry name" value="SODIUM-COUPLED NEUTRAL AMINO ACID SYMPORTER 2"/>
    <property type="match status" value="1"/>
</dbReference>
<keyword evidence="4" id="KW-1003">Cell membrane</keyword>
<comment type="catalytic activity">
    <reaction evidence="23">
        <text>L-histidine(in) + Na(+)(in) = L-histidine(out) + Na(+)(out)</text>
        <dbReference type="Rhea" id="RHEA:71583"/>
        <dbReference type="ChEBI" id="CHEBI:29101"/>
        <dbReference type="ChEBI" id="CHEBI:57595"/>
    </reaction>
    <physiologicalReaction direction="right-to-left" evidence="23">
        <dbReference type="Rhea" id="RHEA:71585"/>
    </physiologicalReaction>
</comment>
<comment type="catalytic activity">
    <reaction evidence="20">
        <text>L-leucine(in) + Na(+)(in) = L-leucine(out) + Na(+)(out)</text>
        <dbReference type="Rhea" id="RHEA:29263"/>
        <dbReference type="ChEBI" id="CHEBI:29101"/>
        <dbReference type="ChEBI" id="CHEBI:57427"/>
    </reaction>
    <physiologicalReaction direction="right-to-left" evidence="20">
        <dbReference type="Rhea" id="RHEA:29265"/>
    </physiologicalReaction>
</comment>
<feature type="transmembrane region" description="Helical" evidence="33">
    <location>
        <begin position="151"/>
        <end position="172"/>
    </location>
</feature>
<keyword evidence="7" id="KW-0029">Amino-acid transport</keyword>
<evidence type="ECO:0000256" key="33">
    <source>
        <dbReference type="SAM" id="Phobius"/>
    </source>
</evidence>
<feature type="domain" description="Amino acid transporter transmembrane" evidence="34">
    <location>
        <begin position="74"/>
        <end position="530"/>
    </location>
</feature>
<dbReference type="GO" id="GO:0006814">
    <property type="term" value="P:sodium ion transport"/>
    <property type="evidence" value="ECO:0007669"/>
    <property type="project" value="UniProtKB-KW"/>
</dbReference>
<keyword evidence="13" id="KW-0325">Glycoprotein</keyword>
<feature type="transmembrane region" description="Helical" evidence="33">
    <location>
        <begin position="1026"/>
        <end position="1048"/>
    </location>
</feature>
<evidence type="ECO:0000256" key="24">
    <source>
        <dbReference type="ARBA" id="ARBA00036564"/>
    </source>
</evidence>
<sequence length="1068" mass="118766">MERMELKKVCTEADDDSNDSLDERYSGPSNLEKATMNSQYLDEDDAESQKFLANGIMKKKKFEEYHEEYHPGHASFGMSVFNLSNAIMGSGILGLSFAMANTGIILFFILLFAVAILSLYSIHLLLVTAKEGGSLIYEKLGERAFGWPGKMAAFGSIIMQNIGAMSSYLFIVKYELPEVIRAFLGLEENSGEWYLNGNYLVVFVSVGVILPLALLKNLGYLGYTSGFSLSCMVFFLGVLIYKKTQLPCPLPFFFHHSTNTSLNGSELMNPYALLNHSALMEFSRADVSSSHLDPHSTALPASGIHYAPHSDDYEEMCTPKYFVFNSQTAYTIPILAFAFVCHPEVLPIYSELKDRSRKKMQTVSNLSILAMLIMYMLSALFGYLTFYDNVEAELLHTFTKVYKFDTMLLCVRLAVLTAVTLTVPIVLFPIRSSITTLLFAGREFSWIRHILIAAAILFFNNLLVIFVPTIRDIFGFIGSSAATMLIFILPAAFYLRLVKSIPFRSTQKISAAIFLIVGIIFMIGSLSLIILDWIHNPPGSGDQAEERNFFFSFFFSINQRMNITPGKAQMSSFNISPDDDSSSSSNSVEYPNCNPKKVPLSSQYGDVDAESQNFLPSQGKKKYEVEYHPGTASFGMSVFNLGNAIMGSGILGLSYAMANTGIALFVILLIAVSIFSLYSVHLLLKTANEGGSMVYEQLGYKAFGLPGKLAASCSITMQNFGAMSSYLYIVKYELPIVIKAFVGDEGAWYTNGDYLVLLVTLIIILPLSLLKNLGYLGYTSGFSLLCMVFFLIVVIYKKFQIPCPLPTDLFNMTLNSTLSHLQNHTATVYNEDSCRPKYFVFNSQTVYAVPILTFAFVCHPAILPMYEELKDRSRRKMQGVANVSFLAMFIMYLLAALFGYLTFHDVVEPELLHTYSKVYKFDVVLLIVRLAVLTAVTLTVPVVLFPIRTSVNHLLGASKDFSWIRHIIITVILLGGVNVLVIFVPTIRDIFGFIGASAAAMLIFILPSAFYIKLVKKEPLKSVQKIGAILFLASGFLVMFGCMSLIIMDWVHNAGASEGHDASRLRLS</sequence>
<dbReference type="GO" id="GO:0015186">
    <property type="term" value="F:L-glutamine transmembrane transporter activity"/>
    <property type="evidence" value="ECO:0007669"/>
    <property type="project" value="TreeGrafter"/>
</dbReference>
<keyword evidence="8 33" id="KW-1133">Transmembrane helix</keyword>
<feature type="transmembrane region" description="Helical" evidence="33">
    <location>
        <begin position="923"/>
        <end position="945"/>
    </location>
</feature>
<feature type="compositionally biased region" description="Basic and acidic residues" evidence="32">
    <location>
        <begin position="1"/>
        <end position="11"/>
    </location>
</feature>
<feature type="transmembrane region" description="Helical" evidence="33">
    <location>
        <begin position="883"/>
        <end position="903"/>
    </location>
</feature>
<comment type="catalytic activity">
    <reaction evidence="22">
        <text>L-proline(in) + Na(+)(in) = L-proline(out) + Na(+)(out)</text>
        <dbReference type="Rhea" id="RHEA:28967"/>
        <dbReference type="ChEBI" id="CHEBI:29101"/>
        <dbReference type="ChEBI" id="CHEBI:60039"/>
    </reaction>
    <physiologicalReaction direction="right-to-left" evidence="22">
        <dbReference type="Rhea" id="RHEA:28969"/>
    </physiologicalReaction>
</comment>
<evidence type="ECO:0000256" key="4">
    <source>
        <dbReference type="ARBA" id="ARBA00022475"/>
    </source>
</evidence>
<comment type="catalytic activity">
    <reaction evidence="17">
        <text>L-glutamine(in) + Na(+)(in) = L-glutamine(out) + Na(+)(out)</text>
        <dbReference type="Rhea" id="RHEA:68236"/>
        <dbReference type="ChEBI" id="CHEBI:29101"/>
        <dbReference type="ChEBI" id="CHEBI:58359"/>
    </reaction>
    <physiologicalReaction direction="right-to-left" evidence="17">
        <dbReference type="Rhea" id="RHEA:68238"/>
    </physiologicalReaction>
</comment>
<evidence type="ECO:0000256" key="5">
    <source>
        <dbReference type="ARBA" id="ARBA00022692"/>
    </source>
</evidence>
<feature type="transmembrane region" description="Helical" evidence="33">
    <location>
        <begin position="966"/>
        <end position="984"/>
    </location>
</feature>
<keyword evidence="3" id="KW-0813">Transport</keyword>
<comment type="subcellular location">
    <subcellularLocation>
        <location evidence="1">Cell membrane</location>
        <topology evidence="1">Multi-pass membrane protein</topology>
    </subcellularLocation>
</comment>
<evidence type="ECO:0000313" key="35">
    <source>
        <dbReference type="EMBL" id="KAG7324228.1"/>
    </source>
</evidence>
<evidence type="ECO:0000256" key="29">
    <source>
        <dbReference type="ARBA" id="ARBA00041916"/>
    </source>
</evidence>
<feature type="transmembrane region" description="Helical" evidence="33">
    <location>
        <begin position="104"/>
        <end position="126"/>
    </location>
</feature>
<dbReference type="InterPro" id="IPR013057">
    <property type="entry name" value="AA_transpt_TM"/>
</dbReference>
<evidence type="ECO:0000259" key="34">
    <source>
        <dbReference type="Pfam" id="PF01490"/>
    </source>
</evidence>
<evidence type="ECO:0000256" key="3">
    <source>
        <dbReference type="ARBA" id="ARBA00022448"/>
    </source>
</evidence>
<reference evidence="35 36" key="1">
    <citation type="submission" date="2021-06" db="EMBL/GenBank/DDBJ databases">
        <title>Chromosome-level genome assembly of the red-tail catfish (Hemibagrus wyckioides).</title>
        <authorList>
            <person name="Shao F."/>
        </authorList>
    </citation>
    <scope>NUCLEOTIDE SEQUENCE [LARGE SCALE GENOMIC DNA]</scope>
    <source>
        <strain evidence="35">EC202008001</strain>
        <tissue evidence="35">Blood</tissue>
    </source>
</reference>
<feature type="transmembrane region" description="Helical" evidence="33">
    <location>
        <begin position="634"/>
        <end position="655"/>
    </location>
</feature>
<feature type="transmembrane region" description="Helical" evidence="33">
    <location>
        <begin position="363"/>
        <end position="386"/>
    </location>
</feature>
<comment type="similarity">
    <text evidence="2">Belongs to the amino acid/polyamine transporter 2 family.</text>
</comment>
<evidence type="ECO:0000256" key="15">
    <source>
        <dbReference type="ARBA" id="ARBA00035810"/>
    </source>
</evidence>
<evidence type="ECO:0000256" key="12">
    <source>
        <dbReference type="ARBA" id="ARBA00023157"/>
    </source>
</evidence>
<keyword evidence="14" id="KW-0739">Sodium transport</keyword>
<feature type="transmembrane region" description="Helical" evidence="33">
    <location>
        <begin position="990"/>
        <end position="1014"/>
    </location>
</feature>
<dbReference type="EMBL" id="JAHKSW010000014">
    <property type="protein sequence ID" value="KAG7324228.1"/>
    <property type="molecule type" value="Genomic_DNA"/>
</dbReference>
<evidence type="ECO:0000256" key="28">
    <source>
        <dbReference type="ARBA" id="ARBA00041859"/>
    </source>
</evidence>
<feature type="transmembrane region" description="Helical" evidence="33">
    <location>
        <begin position="662"/>
        <end position="684"/>
    </location>
</feature>
<feature type="transmembrane region" description="Helical" evidence="33">
    <location>
        <begin position="220"/>
        <end position="241"/>
    </location>
</feature>
<feature type="region of interest" description="Disordered" evidence="32">
    <location>
        <begin position="1"/>
        <end position="32"/>
    </location>
</feature>
<keyword evidence="12" id="KW-1015">Disulfide bond</keyword>
<organism evidence="35 36">
    <name type="scientific">Hemibagrus wyckioides</name>
    <dbReference type="NCBI Taxonomy" id="337641"/>
    <lineage>
        <taxon>Eukaryota</taxon>
        <taxon>Metazoa</taxon>
        <taxon>Chordata</taxon>
        <taxon>Craniata</taxon>
        <taxon>Vertebrata</taxon>
        <taxon>Euteleostomi</taxon>
        <taxon>Actinopterygii</taxon>
        <taxon>Neopterygii</taxon>
        <taxon>Teleostei</taxon>
        <taxon>Ostariophysi</taxon>
        <taxon>Siluriformes</taxon>
        <taxon>Bagridae</taxon>
        <taxon>Hemibagrus</taxon>
    </lineage>
</organism>
<dbReference type="Pfam" id="PF01490">
    <property type="entry name" value="Aa_trans"/>
    <property type="match status" value="2"/>
</dbReference>
<feature type="transmembrane region" description="Helical" evidence="33">
    <location>
        <begin position="193"/>
        <end position="214"/>
    </location>
</feature>
<feature type="transmembrane region" description="Helical" evidence="33">
    <location>
        <begin position="449"/>
        <end position="467"/>
    </location>
</feature>
<evidence type="ECO:0000256" key="30">
    <source>
        <dbReference type="ARBA" id="ARBA00042516"/>
    </source>
</evidence>
<keyword evidence="9" id="KW-0915">Sodium</keyword>
<evidence type="ECO:0000256" key="19">
    <source>
        <dbReference type="ARBA" id="ARBA00036104"/>
    </source>
</evidence>
<gene>
    <name evidence="35" type="ORF">KOW79_012244</name>
</gene>
<dbReference type="GO" id="GO:0015293">
    <property type="term" value="F:symporter activity"/>
    <property type="evidence" value="ECO:0007669"/>
    <property type="project" value="UniProtKB-KW"/>
</dbReference>
<accession>A0A9D3SLW3</accession>
<comment type="caution">
    <text evidence="35">The sequence shown here is derived from an EMBL/GenBank/DDBJ whole genome shotgun (WGS) entry which is preliminary data.</text>
</comment>
<comment type="catalytic activity">
    <reaction evidence="24">
        <text>glycine(in) + Na(+)(in) = glycine(out) + Na(+)(out)</text>
        <dbReference type="Rhea" id="RHEA:68228"/>
        <dbReference type="ChEBI" id="CHEBI:29101"/>
        <dbReference type="ChEBI" id="CHEBI:57305"/>
    </reaction>
    <physiologicalReaction direction="right-to-left" evidence="24">
        <dbReference type="Rhea" id="RHEA:68230"/>
    </physiologicalReaction>
</comment>
<dbReference type="GO" id="GO:0005886">
    <property type="term" value="C:plasma membrane"/>
    <property type="evidence" value="ECO:0007669"/>
    <property type="project" value="UniProtKB-SubCell"/>
</dbReference>
<evidence type="ECO:0000256" key="22">
    <source>
        <dbReference type="ARBA" id="ARBA00036201"/>
    </source>
</evidence>
<evidence type="ECO:0000256" key="26">
    <source>
        <dbReference type="ARBA" id="ARBA00039205"/>
    </source>
</evidence>
<feature type="transmembrane region" description="Helical" evidence="33">
    <location>
        <begin position="509"/>
        <end position="531"/>
    </location>
</feature>
<dbReference type="AlphaFoldDB" id="A0A9D3SLW3"/>
<keyword evidence="10" id="KW-0406">Ion transport</keyword>
<evidence type="ECO:0000256" key="1">
    <source>
        <dbReference type="ARBA" id="ARBA00004651"/>
    </source>
</evidence>
<name>A0A9D3SLW3_9TELE</name>
<dbReference type="Proteomes" id="UP000824219">
    <property type="component" value="Linkage Group LG14"/>
</dbReference>
<evidence type="ECO:0000256" key="23">
    <source>
        <dbReference type="ARBA" id="ARBA00036231"/>
    </source>
</evidence>
<comment type="catalytic activity">
    <reaction evidence="18">
        <text>L-asparagine(in) + Na(+)(in) = L-asparagine(out) + Na(+)(out)</text>
        <dbReference type="Rhea" id="RHEA:71383"/>
        <dbReference type="ChEBI" id="CHEBI:29101"/>
        <dbReference type="ChEBI" id="CHEBI:58048"/>
    </reaction>
    <physiologicalReaction direction="right-to-left" evidence="18">
        <dbReference type="Rhea" id="RHEA:71385"/>
    </physiologicalReaction>
</comment>
<evidence type="ECO:0000256" key="27">
    <source>
        <dbReference type="ARBA" id="ARBA00041835"/>
    </source>
</evidence>
<comment type="catalytic activity">
    <reaction evidence="25">
        <text>L-serine(in) + Na(+)(in) = L-serine(out) + Na(+)(out)</text>
        <dbReference type="Rhea" id="RHEA:29575"/>
        <dbReference type="ChEBI" id="CHEBI:29101"/>
        <dbReference type="ChEBI" id="CHEBI:33384"/>
    </reaction>
    <physiologicalReaction direction="right-to-left" evidence="25">
        <dbReference type="Rhea" id="RHEA:29577"/>
    </physiologicalReaction>
</comment>